<dbReference type="GO" id="GO:0007165">
    <property type="term" value="P:signal transduction"/>
    <property type="evidence" value="ECO:0007669"/>
    <property type="project" value="InterPro"/>
</dbReference>
<dbReference type="InterPro" id="IPR003660">
    <property type="entry name" value="HAMP_dom"/>
</dbReference>
<comment type="subcellular location">
    <subcellularLocation>
        <location evidence="1">Membrane</location>
    </subcellularLocation>
</comment>
<evidence type="ECO:0000256" key="2">
    <source>
        <dbReference type="ARBA" id="ARBA00022500"/>
    </source>
</evidence>
<dbReference type="Pfam" id="PF00672">
    <property type="entry name" value="HAMP"/>
    <property type="match status" value="1"/>
</dbReference>
<evidence type="ECO:0000256" key="3">
    <source>
        <dbReference type="ARBA" id="ARBA00029447"/>
    </source>
</evidence>
<comment type="similarity">
    <text evidence="3">Belongs to the methyl-accepting chemotaxis (MCP) protein family.</text>
</comment>
<dbReference type="GO" id="GO:0005886">
    <property type="term" value="C:plasma membrane"/>
    <property type="evidence" value="ECO:0007669"/>
    <property type="project" value="TreeGrafter"/>
</dbReference>
<keyword evidence="5" id="KW-1133">Transmembrane helix</keyword>
<dbReference type="CDD" id="cd06225">
    <property type="entry name" value="HAMP"/>
    <property type="match status" value="1"/>
</dbReference>
<keyword evidence="2" id="KW-0145">Chemotaxis</keyword>
<evidence type="ECO:0000256" key="5">
    <source>
        <dbReference type="SAM" id="Phobius"/>
    </source>
</evidence>
<keyword evidence="5" id="KW-0812">Transmembrane</keyword>
<evidence type="ECO:0000256" key="1">
    <source>
        <dbReference type="ARBA" id="ARBA00004370"/>
    </source>
</evidence>
<evidence type="ECO:0000313" key="6">
    <source>
        <dbReference type="EMBL" id="UPT88983.1"/>
    </source>
</evidence>
<dbReference type="RefSeq" id="WP_166103647.1">
    <property type="nucleotide sequence ID" value="NZ_CP096255.1"/>
</dbReference>
<dbReference type="GO" id="GO:0006935">
    <property type="term" value="P:chemotaxis"/>
    <property type="evidence" value="ECO:0007669"/>
    <property type="project" value="UniProtKB-KW"/>
</dbReference>
<gene>
    <name evidence="6" type="ORF">HAP41_0000008395</name>
</gene>
<feature type="compositionally biased region" description="Acidic residues" evidence="4">
    <location>
        <begin position="553"/>
        <end position="565"/>
    </location>
</feature>
<evidence type="ECO:0000256" key="4">
    <source>
        <dbReference type="SAM" id="MobiDB-lite"/>
    </source>
</evidence>
<dbReference type="PROSITE" id="PS50885">
    <property type="entry name" value="HAMP"/>
    <property type="match status" value="1"/>
</dbReference>
<dbReference type="GO" id="GO:0004888">
    <property type="term" value="F:transmembrane signaling receptor activity"/>
    <property type="evidence" value="ECO:0007669"/>
    <property type="project" value="InterPro"/>
</dbReference>
<reference evidence="6" key="1">
    <citation type="journal article" date="2017" name="Syst. Appl. Microbiol.">
        <title>Soybeans inoculated with root zone soils of Canadian native legumes harbour diverse and novel Bradyrhizobium spp. that possess agricultural potential.</title>
        <authorList>
            <person name="Bromfield E.S.P."/>
            <person name="Cloutier S."/>
            <person name="Tambong J.T."/>
            <person name="Tran Thi T.V."/>
        </authorList>
    </citation>
    <scope>NUCLEOTIDE SEQUENCE</scope>
    <source>
        <strain evidence="6">1S5</strain>
    </source>
</reference>
<feature type="transmembrane region" description="Helical" evidence="5">
    <location>
        <begin position="183"/>
        <end position="203"/>
    </location>
</feature>
<evidence type="ECO:0000313" key="7">
    <source>
        <dbReference type="Proteomes" id="UP000551709"/>
    </source>
</evidence>
<dbReference type="SUPFAM" id="SSF58104">
    <property type="entry name" value="Methyl-accepting chemotaxis protein (MCP) signaling domain"/>
    <property type="match status" value="1"/>
</dbReference>
<dbReference type="AlphaFoldDB" id="A0A8T5VKA9"/>
<accession>A0A8T5VKA9</accession>
<feature type="region of interest" description="Disordered" evidence="4">
    <location>
        <begin position="544"/>
        <end position="565"/>
    </location>
</feature>
<dbReference type="InterPro" id="IPR051310">
    <property type="entry name" value="MCP_chemotaxis"/>
</dbReference>
<sequence length="565" mass="59434">MRFTVKAKLAIAFGVVLLLSMAAGGLAYVKLSEMIDTADSLVSRANRMDRAAEIEKGILLQVRAEKNLILAPEGEADRFIAEIAKQRETLSKLKEEIQAAASPEGKKLMENFGVAYARMNAVQDDALKTARTDKAKAAERSMTEVRKAVAEAMEAANVYVTNVKKNMAAQAAQAHEDGNRAQLLLISAVLASLVIGLIAAIWISLSISRGLGRAVGLAGAVADGDLSQSIKVTSNDEIGDLVTSLNSMVEKLKQIVAEALTAAQNVSAGSQELSASAEQLSQGATEQASSAEEASSSMEEMASNVKQNADNANQTEKIAAQSAKDAEASGVAVGRAVNAMQTIAEKITIVQEIARQTDLLALNAAVEAARAGEHGKGFAVVASEVRKLAERSQAAAADIGTLSTETVKVAREAGDMLSKLVPDIKKTAELVQEITAACREQDVGSAQINQAIQQLDKVGQQNASASEQVSSTSEELASQAEQLQSTISFFRIEHAGRGEAAAPAPIDRAVTQLRAKAAHMAAADRGVKKPAPARKPARAMKVANGGGFAFDMQDGEDDRDAEFQR</sequence>
<dbReference type="PANTHER" id="PTHR43531">
    <property type="entry name" value="PROTEIN ICFG"/>
    <property type="match status" value="1"/>
</dbReference>
<organism evidence="6 7">
    <name type="scientific">Bradyrhizobium barranii subsp. apii</name>
    <dbReference type="NCBI Taxonomy" id="2819348"/>
    <lineage>
        <taxon>Bacteria</taxon>
        <taxon>Pseudomonadati</taxon>
        <taxon>Pseudomonadota</taxon>
        <taxon>Alphaproteobacteria</taxon>
        <taxon>Hyphomicrobiales</taxon>
        <taxon>Nitrobacteraceae</taxon>
        <taxon>Bradyrhizobium</taxon>
        <taxon>Bradyrhizobium barranii</taxon>
    </lineage>
</organism>
<dbReference type="PROSITE" id="PS50111">
    <property type="entry name" value="CHEMOTAXIS_TRANSDUC_2"/>
    <property type="match status" value="1"/>
</dbReference>
<feature type="compositionally biased region" description="Low complexity" evidence="4">
    <location>
        <begin position="288"/>
        <end position="303"/>
    </location>
</feature>
<dbReference type="PRINTS" id="PR00260">
    <property type="entry name" value="CHEMTRNSDUCR"/>
</dbReference>
<dbReference type="SMART" id="SM00283">
    <property type="entry name" value="MA"/>
    <property type="match status" value="1"/>
</dbReference>
<dbReference type="Pfam" id="PF12729">
    <property type="entry name" value="4HB_MCP_1"/>
    <property type="match status" value="1"/>
</dbReference>
<feature type="region of interest" description="Disordered" evidence="4">
    <location>
        <begin position="277"/>
        <end position="306"/>
    </location>
</feature>
<feature type="compositionally biased region" description="Polar residues" evidence="4">
    <location>
        <begin position="277"/>
        <end position="287"/>
    </location>
</feature>
<name>A0A8T5VKA9_9BRAD</name>
<reference evidence="6" key="2">
    <citation type="submission" date="2022-04" db="EMBL/GenBank/DDBJ databases">
        <authorList>
            <person name="Bromfield E.S.P."/>
            <person name="Cloutier S."/>
        </authorList>
    </citation>
    <scope>NUCLEOTIDE SEQUENCE</scope>
    <source>
        <strain evidence="6">1S5</strain>
    </source>
</reference>
<dbReference type="InterPro" id="IPR024478">
    <property type="entry name" value="HlyB_4HB_MCP"/>
</dbReference>
<dbReference type="Proteomes" id="UP000551709">
    <property type="component" value="Chromosome"/>
</dbReference>
<dbReference type="Gene3D" id="1.10.287.950">
    <property type="entry name" value="Methyl-accepting chemotaxis protein"/>
    <property type="match status" value="1"/>
</dbReference>
<dbReference type="InterPro" id="IPR004089">
    <property type="entry name" value="MCPsignal_dom"/>
</dbReference>
<dbReference type="PANTHER" id="PTHR43531:SF11">
    <property type="entry name" value="METHYL-ACCEPTING CHEMOTAXIS PROTEIN 3"/>
    <property type="match status" value="1"/>
</dbReference>
<dbReference type="FunFam" id="1.10.287.950:FF:000001">
    <property type="entry name" value="Methyl-accepting chemotaxis sensory transducer"/>
    <property type="match status" value="1"/>
</dbReference>
<dbReference type="Pfam" id="PF00015">
    <property type="entry name" value="MCPsignal"/>
    <property type="match status" value="1"/>
</dbReference>
<dbReference type="InterPro" id="IPR004090">
    <property type="entry name" value="Chemotax_Me-accpt_rcpt"/>
</dbReference>
<keyword evidence="5" id="KW-0472">Membrane</keyword>
<dbReference type="SMART" id="SM00304">
    <property type="entry name" value="HAMP"/>
    <property type="match status" value="1"/>
</dbReference>
<dbReference type="EMBL" id="CP096255">
    <property type="protein sequence ID" value="UPT88983.1"/>
    <property type="molecule type" value="Genomic_DNA"/>
</dbReference>
<proteinExistence type="inferred from homology"/>
<protein>
    <submittedName>
        <fullName evidence="6">Methyl-accepting chemotaxis protein</fullName>
    </submittedName>
</protein>